<keyword evidence="2" id="KW-1185">Reference proteome</keyword>
<accession>A0ACB9S7E3</accession>
<reference evidence="2" key="1">
    <citation type="journal article" date="2023" name="Front. Plant Sci.">
        <title>Chromosomal-level genome assembly of Melastoma candidum provides insights into trichome evolution.</title>
        <authorList>
            <person name="Zhong Y."/>
            <person name="Wu W."/>
            <person name="Sun C."/>
            <person name="Zou P."/>
            <person name="Liu Y."/>
            <person name="Dai S."/>
            <person name="Zhou R."/>
        </authorList>
    </citation>
    <scope>NUCLEOTIDE SEQUENCE [LARGE SCALE GENOMIC DNA]</scope>
</reference>
<name>A0ACB9S7E3_9MYRT</name>
<dbReference type="EMBL" id="CM042881">
    <property type="protein sequence ID" value="KAI4386573.1"/>
    <property type="molecule type" value="Genomic_DNA"/>
</dbReference>
<evidence type="ECO:0000313" key="1">
    <source>
        <dbReference type="EMBL" id="KAI4386573.1"/>
    </source>
</evidence>
<sequence length="172" mass="19667">MPSVPFMSLSLCQDSAKADEFFALTAVSTMTAVPRFCCMIPDDPQCRTTSLPEHDSPNWGMLFWDGHQMVSWQRNDGIRSNIVGLLSGGLSGYAFNHSDIGGCYCGVSFLIVKYGRIKELLLHWMEYSKHVKQGNKPFCNRQYYSNDRIYSHFACFAKVYNAWTAEIVFQYR</sequence>
<organism evidence="1 2">
    <name type="scientific">Melastoma candidum</name>
    <dbReference type="NCBI Taxonomy" id="119954"/>
    <lineage>
        <taxon>Eukaryota</taxon>
        <taxon>Viridiplantae</taxon>
        <taxon>Streptophyta</taxon>
        <taxon>Embryophyta</taxon>
        <taxon>Tracheophyta</taxon>
        <taxon>Spermatophyta</taxon>
        <taxon>Magnoliopsida</taxon>
        <taxon>eudicotyledons</taxon>
        <taxon>Gunneridae</taxon>
        <taxon>Pentapetalae</taxon>
        <taxon>rosids</taxon>
        <taxon>malvids</taxon>
        <taxon>Myrtales</taxon>
        <taxon>Melastomataceae</taxon>
        <taxon>Melastomatoideae</taxon>
        <taxon>Melastomateae</taxon>
        <taxon>Melastoma</taxon>
    </lineage>
</organism>
<evidence type="ECO:0000313" key="2">
    <source>
        <dbReference type="Proteomes" id="UP001057402"/>
    </source>
</evidence>
<protein>
    <submittedName>
        <fullName evidence="1">Uncharacterized protein</fullName>
    </submittedName>
</protein>
<proteinExistence type="predicted"/>
<gene>
    <name evidence="1" type="ORF">MLD38_004495</name>
</gene>
<comment type="caution">
    <text evidence="1">The sequence shown here is derived from an EMBL/GenBank/DDBJ whole genome shotgun (WGS) entry which is preliminary data.</text>
</comment>
<dbReference type="Proteomes" id="UP001057402">
    <property type="component" value="Chromosome 2"/>
</dbReference>